<evidence type="ECO:0000256" key="9">
    <source>
        <dbReference type="SAM" id="MobiDB-lite"/>
    </source>
</evidence>
<dbReference type="GO" id="GO:0005576">
    <property type="term" value="C:extracellular region"/>
    <property type="evidence" value="ECO:0007669"/>
    <property type="project" value="UniProtKB-SubCell"/>
</dbReference>
<dbReference type="PRINTS" id="PR00294">
    <property type="entry name" value="SSBTLNINHBTR"/>
</dbReference>
<dbReference type="InterPro" id="IPR036819">
    <property type="entry name" value="Subtilisin_inhibitor-like_sf"/>
</dbReference>
<evidence type="ECO:0000256" key="3">
    <source>
        <dbReference type="ARBA" id="ARBA00011738"/>
    </source>
</evidence>
<reference evidence="12 13" key="1">
    <citation type="submission" date="2020-08" db="EMBL/GenBank/DDBJ databases">
        <title>Genomic Encyclopedia of Type Strains, Phase III (KMG-III): the genomes of soil and plant-associated and newly described type strains.</title>
        <authorList>
            <person name="Whitman W."/>
        </authorList>
    </citation>
    <scope>NUCLEOTIDE SEQUENCE [LARGE SCALE GENOMIC DNA]</scope>
    <source>
        <strain evidence="12 13">CECT 3266</strain>
    </source>
</reference>
<dbReference type="Proteomes" id="UP000556084">
    <property type="component" value="Unassembled WGS sequence"/>
</dbReference>
<dbReference type="Pfam" id="PF00720">
    <property type="entry name" value="SSI"/>
    <property type="match status" value="1"/>
</dbReference>
<feature type="region of interest" description="Disordered" evidence="9">
    <location>
        <begin position="74"/>
        <end position="100"/>
    </location>
</feature>
<dbReference type="AlphaFoldDB" id="A0A7W7PKM8"/>
<keyword evidence="10" id="KW-0732">Signal</keyword>
<dbReference type="InterPro" id="IPR000691">
    <property type="entry name" value="Prot_inh_I16_SSI"/>
</dbReference>
<keyword evidence="13" id="KW-1185">Reference proteome</keyword>
<dbReference type="GO" id="GO:0004867">
    <property type="term" value="F:serine-type endopeptidase inhibitor activity"/>
    <property type="evidence" value="ECO:0007669"/>
    <property type="project" value="UniProtKB-KW"/>
</dbReference>
<evidence type="ECO:0000256" key="8">
    <source>
        <dbReference type="RuleBase" id="RU003471"/>
    </source>
</evidence>
<evidence type="ECO:0000256" key="10">
    <source>
        <dbReference type="SAM" id="SignalP"/>
    </source>
</evidence>
<dbReference type="SUPFAM" id="SSF55399">
    <property type="entry name" value="Subtilisin inhibitor"/>
    <property type="match status" value="1"/>
</dbReference>
<accession>A0A7W7PKM8</accession>
<dbReference type="RefSeq" id="WP_184349243.1">
    <property type="nucleotide sequence ID" value="NZ_JACHJH010000003.1"/>
</dbReference>
<feature type="domain" description="Subtilisin inhibitor" evidence="11">
    <location>
        <begin position="34"/>
        <end position="116"/>
    </location>
</feature>
<feature type="chain" id="PRO_5031466975" description="Subtilisin inhibitor domain-containing protein" evidence="10">
    <location>
        <begin position="27"/>
        <end position="130"/>
    </location>
</feature>
<evidence type="ECO:0000259" key="11">
    <source>
        <dbReference type="Pfam" id="PF00720"/>
    </source>
</evidence>
<keyword evidence="6 8" id="KW-0722">Serine protease inhibitor</keyword>
<keyword evidence="7" id="KW-1015">Disulfide bond</keyword>
<evidence type="ECO:0000256" key="7">
    <source>
        <dbReference type="ARBA" id="ARBA00023157"/>
    </source>
</evidence>
<dbReference type="Gene3D" id="3.30.350.10">
    <property type="entry name" value="Subtilisin inhibitor-like"/>
    <property type="match status" value="1"/>
</dbReference>
<evidence type="ECO:0000256" key="6">
    <source>
        <dbReference type="ARBA" id="ARBA00022900"/>
    </source>
</evidence>
<feature type="compositionally biased region" description="Basic and acidic residues" evidence="9">
    <location>
        <begin position="75"/>
        <end position="86"/>
    </location>
</feature>
<dbReference type="InterPro" id="IPR023549">
    <property type="entry name" value="Subtilisin_inhibitor"/>
</dbReference>
<comment type="subcellular location">
    <subcellularLocation>
        <location evidence="1">Secreted</location>
    </subcellularLocation>
</comment>
<protein>
    <recommendedName>
        <fullName evidence="11">Subtilisin inhibitor domain-containing protein</fullName>
    </recommendedName>
</protein>
<keyword evidence="5 8" id="KW-0646">Protease inhibitor</keyword>
<proteinExistence type="inferred from homology"/>
<evidence type="ECO:0000313" key="13">
    <source>
        <dbReference type="Proteomes" id="UP000556084"/>
    </source>
</evidence>
<sequence>MSVRATAAAATAATTLLALPLTPATADERDGGRLLLTVSGSRNTWIRGVRLECPAPKGHHPHGAEACASLKAAHGRPEGLTADRSRACTQEEDPVTATADGDWEGSRIAWRKVFPNACVLDAETGPVFRF</sequence>
<evidence type="ECO:0000313" key="12">
    <source>
        <dbReference type="EMBL" id="MBB4893387.1"/>
    </source>
</evidence>
<comment type="subunit">
    <text evidence="3">Homodimer.</text>
</comment>
<organism evidence="12 13">
    <name type="scientific">Streptomyces olivoverticillatus</name>
    <dbReference type="NCBI Taxonomy" id="66427"/>
    <lineage>
        <taxon>Bacteria</taxon>
        <taxon>Bacillati</taxon>
        <taxon>Actinomycetota</taxon>
        <taxon>Actinomycetes</taxon>
        <taxon>Kitasatosporales</taxon>
        <taxon>Streptomycetaceae</taxon>
        <taxon>Streptomyces</taxon>
    </lineage>
</organism>
<evidence type="ECO:0000256" key="4">
    <source>
        <dbReference type="ARBA" id="ARBA00022525"/>
    </source>
</evidence>
<dbReference type="EMBL" id="JACHJH010000003">
    <property type="protein sequence ID" value="MBB4893387.1"/>
    <property type="molecule type" value="Genomic_DNA"/>
</dbReference>
<evidence type="ECO:0000256" key="2">
    <source>
        <dbReference type="ARBA" id="ARBA00010472"/>
    </source>
</evidence>
<keyword evidence="4" id="KW-0964">Secreted</keyword>
<name>A0A7W7PKM8_9ACTN</name>
<comment type="similarity">
    <text evidence="2 8">Belongs to the protease inhibitor I16 (SSI) family.</text>
</comment>
<evidence type="ECO:0000256" key="1">
    <source>
        <dbReference type="ARBA" id="ARBA00004613"/>
    </source>
</evidence>
<evidence type="ECO:0000256" key="5">
    <source>
        <dbReference type="ARBA" id="ARBA00022690"/>
    </source>
</evidence>
<comment type="caution">
    <text evidence="12">The sequence shown here is derived from an EMBL/GenBank/DDBJ whole genome shotgun (WGS) entry which is preliminary data.</text>
</comment>
<gene>
    <name evidence="12" type="ORF">FHS39_002418</name>
</gene>
<feature type="signal peptide" evidence="10">
    <location>
        <begin position="1"/>
        <end position="26"/>
    </location>
</feature>